<name>A0ABS9ENB1_9BACT</name>
<dbReference type="PANTHER" id="PTHR30149:SF0">
    <property type="entry name" value="HYDROGENASE MATURATION FACTOR HYPD"/>
    <property type="match status" value="1"/>
</dbReference>
<dbReference type="InterPro" id="IPR042243">
    <property type="entry name" value="HypD_1"/>
</dbReference>
<dbReference type="EMBL" id="JAKGUD010000002">
    <property type="protein sequence ID" value="MCF4141766.1"/>
    <property type="molecule type" value="Genomic_DNA"/>
</dbReference>
<keyword evidence="3" id="KW-0408">Iron</keyword>
<dbReference type="Proteomes" id="UP001200430">
    <property type="component" value="Unassembled WGS sequence"/>
</dbReference>
<proteinExistence type="inferred from homology"/>
<dbReference type="Gene3D" id="6.10.20.100">
    <property type="match status" value="1"/>
</dbReference>
<comment type="caution">
    <text evidence="4">The sequence shown here is derived from an EMBL/GenBank/DDBJ whole genome shotgun (WGS) entry which is preliminary data.</text>
</comment>
<evidence type="ECO:0000313" key="4">
    <source>
        <dbReference type="EMBL" id="MCF4141766.1"/>
    </source>
</evidence>
<dbReference type="InterPro" id="IPR002780">
    <property type="entry name" value="Hyd_form_HypD"/>
</dbReference>
<dbReference type="InterPro" id="IPR042244">
    <property type="entry name" value="HypD_2_sf"/>
</dbReference>
<sequence length="361" mass="39181">MSSDRAKLLSSALKRLTKRPTTIMEVCGTHTVSIFRQGLRSLFPEDLKLISGPGCPVCVTPQGEIDGAVELATRKNVVMATYGDMMRVPGSNGTLGELRGSGSDVRVVLSAMETLRMAEEMPHKEIVFLAVGFETTAPATAALMIEARKRKLENLSVLCLHKRVPPALEVLSKADGNRVDGFLLPGHVAVILGHEPFKFIPEKHGIACTVAGFEADEIMLALVDLLEQIGENRPSLTSRYEKAVRPEGNVKAVDLMDRVFDTSTSAWRGIGPIDASGMSIKEEYSLWDGSRKFDVAVRNVPEPKGCRCGEILSGTITPKECPLFGTGCTPVNPIGPCMVSSEGTCSAWYRYGRKGDLKWES</sequence>
<accession>A0ABS9ENB1</accession>
<keyword evidence="2" id="KW-0479">Metal-binding</keyword>
<protein>
    <submittedName>
        <fullName evidence="4">Hydrogenase formation protein HypD</fullName>
    </submittedName>
</protein>
<dbReference type="PIRSF" id="PIRSF005622">
    <property type="entry name" value="Hydrgn_mat_hypD"/>
    <property type="match status" value="1"/>
</dbReference>
<dbReference type="NCBIfam" id="TIGR00075">
    <property type="entry name" value="hypD"/>
    <property type="match status" value="1"/>
</dbReference>
<dbReference type="PANTHER" id="PTHR30149">
    <property type="entry name" value="HYDROGENASE PROTEIN ASSEMBLY PROTEIN HYPD"/>
    <property type="match status" value="1"/>
</dbReference>
<organism evidence="4 5">
    <name type="scientific">Dethiosulfovibrio marinus</name>
    <dbReference type="NCBI Taxonomy" id="133532"/>
    <lineage>
        <taxon>Bacteria</taxon>
        <taxon>Thermotogati</taxon>
        <taxon>Synergistota</taxon>
        <taxon>Synergistia</taxon>
        <taxon>Synergistales</taxon>
        <taxon>Dethiosulfovibrionaceae</taxon>
        <taxon>Dethiosulfovibrio</taxon>
    </lineage>
</organism>
<evidence type="ECO:0000256" key="1">
    <source>
        <dbReference type="ARBA" id="ARBA00007888"/>
    </source>
</evidence>
<dbReference type="RefSeq" id="WP_236098470.1">
    <property type="nucleotide sequence ID" value="NZ_JAKGUD010000002.1"/>
</dbReference>
<gene>
    <name evidence="4" type="primary">hypD</name>
    <name evidence="4" type="ORF">L2W38_02895</name>
</gene>
<dbReference type="Gene3D" id="3.40.50.11750">
    <property type="entry name" value="HypD, alpha/beta domain 1"/>
    <property type="match status" value="2"/>
</dbReference>
<comment type="similarity">
    <text evidence="1">Belongs to the HypD family.</text>
</comment>
<dbReference type="Pfam" id="PF01924">
    <property type="entry name" value="HypD"/>
    <property type="match status" value="1"/>
</dbReference>
<reference evidence="4 5" key="1">
    <citation type="submission" date="2022-01" db="EMBL/GenBank/DDBJ databases">
        <title>Dethiosulfovibrio faecalis sp. nov., a novel proteolytic, non-sulfur-reducing bacterium isolated from a marine aquaculture solid waste bioreactor.</title>
        <authorList>
            <person name="Grabowski S."/>
            <person name="Apolinario E."/>
            <person name="Schneider N."/>
            <person name="Marshall C.W."/>
            <person name="Sowers K.R."/>
        </authorList>
    </citation>
    <scope>NUCLEOTIDE SEQUENCE [LARGE SCALE GENOMIC DNA]</scope>
    <source>
        <strain evidence="4 5">DSM 12537</strain>
    </source>
</reference>
<keyword evidence="5" id="KW-1185">Reference proteome</keyword>
<evidence type="ECO:0000256" key="2">
    <source>
        <dbReference type="ARBA" id="ARBA00022723"/>
    </source>
</evidence>
<evidence type="ECO:0000256" key="3">
    <source>
        <dbReference type="ARBA" id="ARBA00023004"/>
    </source>
</evidence>
<evidence type="ECO:0000313" key="5">
    <source>
        <dbReference type="Proteomes" id="UP001200430"/>
    </source>
</evidence>